<geneLocation type="mitochondrion" evidence="20"/>
<evidence type="ECO:0000256" key="14">
    <source>
        <dbReference type="ARBA" id="ARBA00023136"/>
    </source>
</evidence>
<keyword evidence="11 16" id="KW-0249">Electron transport</keyword>
<comment type="function">
    <text evidence="16">Component of the cytochrome c oxidase, the last enzyme in the mitochondrial electron transport chain which drives oxidative phosphorylation. The respiratory chain contains 3 multisubunit complexes succinate dehydrogenase (complex II, CII), ubiquinol-cytochrome c oxidoreductase (cytochrome b-c1 complex, complex III, CIII) and cytochrome c oxidase (complex IV, CIV), that cooperate to transfer electrons derived from NADH and succinate to molecular oxygen, creating an electrochemical gradient over the inner membrane that drives transmembrane transport and the ATP synthase. Cytochrome c oxidase is the component of the respiratory chain that catalyzes the reduction of oxygen to water. Electrons originating from reduced cytochrome c in the intermembrane space (IMS) are transferred via the dinuclear copper A center (CU(A)) of subunit 2 and heme A of subunit 1 to the active site in subunit 1, a binuclear center (BNC) formed by heme A3 and copper B (CU(B)). The BNC reduces molecular oxygen to 2 water molecules using 4 electrons from cytochrome c in the IMS and 4 protons from the mitochondrial matrix.</text>
</comment>
<evidence type="ECO:0000259" key="18">
    <source>
        <dbReference type="PROSITE" id="PS50857"/>
    </source>
</evidence>
<feature type="transmembrane region" description="Helical" evidence="17">
    <location>
        <begin position="33"/>
        <end position="53"/>
    </location>
</feature>
<keyword evidence="13 16" id="KW-0186">Copper</keyword>
<dbReference type="SUPFAM" id="SSF49503">
    <property type="entry name" value="Cupredoxins"/>
    <property type="match status" value="1"/>
</dbReference>
<feature type="domain" description="Cytochrome oxidase subunit II transmembrane region profile" evidence="19">
    <location>
        <begin position="7"/>
        <end position="97"/>
    </location>
</feature>
<dbReference type="PRINTS" id="PR01166">
    <property type="entry name" value="CYCOXIDASEII"/>
</dbReference>
<keyword evidence="9" id="KW-0460">Magnesium</keyword>
<dbReference type="PROSITE" id="PS50999">
    <property type="entry name" value="COX2_TM"/>
    <property type="match status" value="1"/>
</dbReference>
<proteinExistence type="inferred from homology"/>
<dbReference type="Gene3D" id="1.10.287.90">
    <property type="match status" value="1"/>
</dbReference>
<dbReference type="GO" id="GO:0004129">
    <property type="term" value="F:cytochrome-c oxidase activity"/>
    <property type="evidence" value="ECO:0007669"/>
    <property type="project" value="UniProtKB-EC"/>
</dbReference>
<evidence type="ECO:0000256" key="15">
    <source>
        <dbReference type="ARBA" id="ARBA00049512"/>
    </source>
</evidence>
<dbReference type="GO" id="GO:0016491">
    <property type="term" value="F:oxidoreductase activity"/>
    <property type="evidence" value="ECO:0007669"/>
    <property type="project" value="InterPro"/>
</dbReference>
<comment type="subcellular location">
    <subcellularLocation>
        <location evidence="1 16">Mitochondrion inner membrane</location>
        <topology evidence="1 16">Multi-pass membrane protein</topology>
    </subcellularLocation>
</comment>
<evidence type="ECO:0000256" key="7">
    <source>
        <dbReference type="ARBA" id="ARBA00022723"/>
    </source>
</evidence>
<dbReference type="InterPro" id="IPR036257">
    <property type="entry name" value="Cyt_c_oxidase_su2_TM_sf"/>
</dbReference>
<evidence type="ECO:0000256" key="2">
    <source>
        <dbReference type="ARBA" id="ARBA00007866"/>
    </source>
</evidence>
<dbReference type="SUPFAM" id="SSF81464">
    <property type="entry name" value="Cytochrome c oxidase subunit II-like, transmembrane region"/>
    <property type="match status" value="1"/>
</dbReference>
<comment type="cofactor">
    <cofactor evidence="16">
        <name>Cu cation</name>
        <dbReference type="ChEBI" id="CHEBI:23378"/>
    </cofactor>
    <text evidence="16">Binds a copper A center.</text>
</comment>
<dbReference type="FunFam" id="2.60.40.420:FF:000001">
    <property type="entry name" value="Cytochrome c oxidase subunit 2"/>
    <property type="match status" value="1"/>
</dbReference>
<dbReference type="InterPro" id="IPR045187">
    <property type="entry name" value="CcO_II"/>
</dbReference>
<keyword evidence="16 20" id="KW-0496">Mitochondrion</keyword>
<dbReference type="Pfam" id="PF00116">
    <property type="entry name" value="COX2"/>
    <property type="match status" value="1"/>
</dbReference>
<dbReference type="GO" id="GO:0005507">
    <property type="term" value="F:copper ion binding"/>
    <property type="evidence" value="ECO:0007669"/>
    <property type="project" value="InterPro"/>
</dbReference>
<evidence type="ECO:0000256" key="10">
    <source>
        <dbReference type="ARBA" id="ARBA00022967"/>
    </source>
</evidence>
<evidence type="ECO:0000256" key="12">
    <source>
        <dbReference type="ARBA" id="ARBA00022989"/>
    </source>
</evidence>
<protein>
    <recommendedName>
        <fullName evidence="3 16">Cytochrome c oxidase subunit 2</fullName>
    </recommendedName>
</protein>
<evidence type="ECO:0000256" key="8">
    <source>
        <dbReference type="ARBA" id="ARBA00022792"/>
    </source>
</evidence>
<dbReference type="EMBL" id="KF205956">
    <property type="protein sequence ID" value="AHG94217.1"/>
    <property type="molecule type" value="Genomic_DNA"/>
</dbReference>
<dbReference type="AlphaFoldDB" id="A0A075D778"/>
<evidence type="ECO:0000256" key="16">
    <source>
        <dbReference type="RuleBase" id="RU000457"/>
    </source>
</evidence>
<gene>
    <name evidence="20" type="primary">CO2</name>
</gene>
<dbReference type="PANTHER" id="PTHR22888:SF9">
    <property type="entry name" value="CYTOCHROME C OXIDASE SUBUNIT 2"/>
    <property type="match status" value="1"/>
</dbReference>
<evidence type="ECO:0000256" key="1">
    <source>
        <dbReference type="ARBA" id="ARBA00004448"/>
    </source>
</evidence>
<evidence type="ECO:0000313" key="20">
    <source>
        <dbReference type="EMBL" id="AHG94217.1"/>
    </source>
</evidence>
<evidence type="ECO:0000256" key="5">
    <source>
        <dbReference type="ARBA" id="ARBA00022660"/>
    </source>
</evidence>
<dbReference type="CDD" id="cd13912">
    <property type="entry name" value="CcO_II_C"/>
    <property type="match status" value="1"/>
</dbReference>
<sequence length="234" mass="26453">MYSSLSMPNWGQVMFQDAASSVMFQLISFHDHALLVLTLVLTVVGYALLALMVNKHVNRYIMEAQTIETVWTILPALILLVLALPSLRILYITDEVSQPSITVKTIGHQWYWSYEYTDFMNVEMDSYMTPTSDLMPGDYRLLEVDNRMVVPMQLEIRMLITAADVIHSWTVPALGVKVDAVPGRLNQIGFTTTQPGIFYGQCSEICGANHSFMPIAVEAINTKSFMNWVSNFNQ</sequence>
<dbReference type="InterPro" id="IPR002429">
    <property type="entry name" value="CcO_II-like_C"/>
</dbReference>
<dbReference type="InterPro" id="IPR001505">
    <property type="entry name" value="Copper_CuA"/>
</dbReference>
<name>A0A075D778_9ANNE</name>
<dbReference type="Pfam" id="PF02790">
    <property type="entry name" value="COX2_TM"/>
    <property type="match status" value="1"/>
</dbReference>
<dbReference type="NCBIfam" id="TIGR02866">
    <property type="entry name" value="CoxB"/>
    <property type="match status" value="1"/>
</dbReference>
<dbReference type="PROSITE" id="PS00078">
    <property type="entry name" value="COX2"/>
    <property type="match status" value="1"/>
</dbReference>
<keyword evidence="4 16" id="KW-0813">Transport</keyword>
<keyword evidence="7 16" id="KW-0479">Metal-binding</keyword>
<evidence type="ECO:0000256" key="9">
    <source>
        <dbReference type="ARBA" id="ARBA00022842"/>
    </source>
</evidence>
<evidence type="ECO:0000259" key="19">
    <source>
        <dbReference type="PROSITE" id="PS50999"/>
    </source>
</evidence>
<accession>A0A075D778</accession>
<keyword evidence="12 17" id="KW-1133">Transmembrane helix</keyword>
<evidence type="ECO:0000256" key="4">
    <source>
        <dbReference type="ARBA" id="ARBA00022448"/>
    </source>
</evidence>
<keyword evidence="14 16" id="KW-0472">Membrane</keyword>
<evidence type="ECO:0000256" key="13">
    <source>
        <dbReference type="ARBA" id="ARBA00023008"/>
    </source>
</evidence>
<dbReference type="PROSITE" id="PS50857">
    <property type="entry name" value="COX2_CUA"/>
    <property type="match status" value="1"/>
</dbReference>
<dbReference type="GO" id="GO:0005743">
    <property type="term" value="C:mitochondrial inner membrane"/>
    <property type="evidence" value="ECO:0007669"/>
    <property type="project" value="UniProtKB-SubCell"/>
</dbReference>
<reference evidence="20" key="1">
    <citation type="submission" date="2013-06" db="EMBL/GenBank/DDBJ databases">
        <title>Studies on Taxonomy and Molecular Phylogeny of Amynthas Earthworms in China.</title>
        <authorList>
            <person name="Sun J."/>
            <person name="Jiang J."/>
            <person name="Qiu J."/>
        </authorList>
    </citation>
    <scope>NUCLEOTIDE SEQUENCE</scope>
    <source>
        <strain evidence="20">CO9P</strain>
    </source>
</reference>
<evidence type="ECO:0000256" key="17">
    <source>
        <dbReference type="SAM" id="Phobius"/>
    </source>
</evidence>
<evidence type="ECO:0000256" key="3">
    <source>
        <dbReference type="ARBA" id="ARBA00015946"/>
    </source>
</evidence>
<dbReference type="GO" id="GO:0042773">
    <property type="term" value="P:ATP synthesis coupled electron transport"/>
    <property type="evidence" value="ECO:0007669"/>
    <property type="project" value="TreeGrafter"/>
</dbReference>
<dbReference type="InterPro" id="IPR011759">
    <property type="entry name" value="Cyt_c_oxidase_su2_TM_dom"/>
</dbReference>
<evidence type="ECO:0000256" key="11">
    <source>
        <dbReference type="ARBA" id="ARBA00022982"/>
    </source>
</evidence>
<dbReference type="InterPro" id="IPR034210">
    <property type="entry name" value="CcO_II_C"/>
</dbReference>
<organism evidence="20">
    <name type="scientific">Aporrectodea trapezoides</name>
    <dbReference type="NCBI Taxonomy" id="408844"/>
    <lineage>
        <taxon>Eukaryota</taxon>
        <taxon>Metazoa</taxon>
        <taxon>Spiralia</taxon>
        <taxon>Lophotrochozoa</taxon>
        <taxon>Annelida</taxon>
        <taxon>Clitellata</taxon>
        <taxon>Oligochaeta</taxon>
        <taxon>Crassiclitellata</taxon>
        <taxon>Lumbricina</taxon>
        <taxon>Lumbricidae</taxon>
        <taxon>Lumbricinae</taxon>
        <taxon>Aporrectodea</taxon>
    </lineage>
</organism>
<feature type="transmembrane region" description="Helical" evidence="17">
    <location>
        <begin position="73"/>
        <end position="91"/>
    </location>
</feature>
<keyword evidence="6 16" id="KW-0812">Transmembrane</keyword>
<dbReference type="InterPro" id="IPR014222">
    <property type="entry name" value="Cyt_c_oxidase_su2"/>
</dbReference>
<keyword evidence="5 16" id="KW-0679">Respiratory chain</keyword>
<feature type="domain" description="Cytochrome oxidase subunit II copper A binding" evidence="18">
    <location>
        <begin position="98"/>
        <end position="231"/>
    </location>
</feature>
<dbReference type="Gene3D" id="2.60.40.420">
    <property type="entry name" value="Cupredoxins - blue copper proteins"/>
    <property type="match status" value="1"/>
</dbReference>
<dbReference type="InterPro" id="IPR008972">
    <property type="entry name" value="Cupredoxin"/>
</dbReference>
<comment type="catalytic activity">
    <reaction evidence="15">
        <text>4 Fe(II)-[cytochrome c] + O2 + 8 H(+)(in) = 4 Fe(III)-[cytochrome c] + 2 H2O + 4 H(+)(out)</text>
        <dbReference type="Rhea" id="RHEA:11436"/>
        <dbReference type="Rhea" id="RHEA-COMP:10350"/>
        <dbReference type="Rhea" id="RHEA-COMP:14399"/>
        <dbReference type="ChEBI" id="CHEBI:15377"/>
        <dbReference type="ChEBI" id="CHEBI:15378"/>
        <dbReference type="ChEBI" id="CHEBI:15379"/>
        <dbReference type="ChEBI" id="CHEBI:29033"/>
        <dbReference type="ChEBI" id="CHEBI:29034"/>
        <dbReference type="EC" id="7.1.1.9"/>
    </reaction>
    <physiologicalReaction direction="left-to-right" evidence="15">
        <dbReference type="Rhea" id="RHEA:11437"/>
    </physiologicalReaction>
</comment>
<comment type="similarity">
    <text evidence="2 16">Belongs to the cytochrome c oxidase subunit 2 family.</text>
</comment>
<evidence type="ECO:0000256" key="6">
    <source>
        <dbReference type="ARBA" id="ARBA00022692"/>
    </source>
</evidence>
<dbReference type="PANTHER" id="PTHR22888">
    <property type="entry name" value="CYTOCHROME C OXIDASE, SUBUNIT II"/>
    <property type="match status" value="1"/>
</dbReference>
<keyword evidence="10" id="KW-1278">Translocase</keyword>
<keyword evidence="8 16" id="KW-0999">Mitochondrion inner membrane</keyword>